<evidence type="ECO:0000313" key="2">
    <source>
        <dbReference type="EMBL" id="KAF7394510.1"/>
    </source>
</evidence>
<proteinExistence type="predicted"/>
<sequence>MLRAFLHRPSLPISRAQPTTERDIPSSSVPWEEEKLDGGQCAQGIDNLRHRTLELGLSTRGAYSAPGDAIHDRVTRRSDSPYPLDVNSRESFRVSYKETETPT</sequence>
<protein>
    <submittedName>
        <fullName evidence="2">Uncharacterized protein</fullName>
    </submittedName>
</protein>
<feature type="region of interest" description="Disordered" evidence="1">
    <location>
        <begin position="1"/>
        <end position="43"/>
    </location>
</feature>
<reference evidence="2" key="1">
    <citation type="journal article" date="2020" name="G3 (Bethesda)">
        <title>High-Quality Assemblies for Three Invasive Social Wasps from the &lt;i&gt;Vespula&lt;/i&gt; Genus.</title>
        <authorList>
            <person name="Harrop T.W.R."/>
            <person name="Guhlin J."/>
            <person name="McLaughlin G.M."/>
            <person name="Permina E."/>
            <person name="Stockwell P."/>
            <person name="Gilligan J."/>
            <person name="Le Lec M.F."/>
            <person name="Gruber M.A.M."/>
            <person name="Quinn O."/>
            <person name="Lovegrove M."/>
            <person name="Duncan E.J."/>
            <person name="Remnant E.J."/>
            <person name="Van Eeckhoven J."/>
            <person name="Graham B."/>
            <person name="Knapp R.A."/>
            <person name="Langford K.W."/>
            <person name="Kronenberg Z."/>
            <person name="Press M.O."/>
            <person name="Eacker S.M."/>
            <person name="Wilson-Rankin E.E."/>
            <person name="Purcell J."/>
            <person name="Lester P.J."/>
            <person name="Dearden P.K."/>
        </authorList>
    </citation>
    <scope>NUCLEOTIDE SEQUENCE</scope>
    <source>
        <strain evidence="2">Marl-1</strain>
    </source>
</reference>
<accession>A0A834JUP6</accession>
<gene>
    <name evidence="2" type="ORF">HZH66_007684</name>
</gene>
<dbReference type="Proteomes" id="UP000614350">
    <property type="component" value="Unassembled WGS sequence"/>
</dbReference>
<evidence type="ECO:0000256" key="1">
    <source>
        <dbReference type="SAM" id="MobiDB-lite"/>
    </source>
</evidence>
<dbReference type="AlphaFoldDB" id="A0A834JUP6"/>
<evidence type="ECO:0000313" key="3">
    <source>
        <dbReference type="Proteomes" id="UP000614350"/>
    </source>
</evidence>
<dbReference type="EMBL" id="JACSEA010000008">
    <property type="protein sequence ID" value="KAF7394510.1"/>
    <property type="molecule type" value="Genomic_DNA"/>
</dbReference>
<keyword evidence="3" id="KW-1185">Reference proteome</keyword>
<name>A0A834JUP6_VESVU</name>
<organism evidence="2 3">
    <name type="scientific">Vespula vulgaris</name>
    <name type="common">Yellow jacket</name>
    <name type="synonym">Wasp</name>
    <dbReference type="NCBI Taxonomy" id="7454"/>
    <lineage>
        <taxon>Eukaryota</taxon>
        <taxon>Metazoa</taxon>
        <taxon>Ecdysozoa</taxon>
        <taxon>Arthropoda</taxon>
        <taxon>Hexapoda</taxon>
        <taxon>Insecta</taxon>
        <taxon>Pterygota</taxon>
        <taxon>Neoptera</taxon>
        <taxon>Endopterygota</taxon>
        <taxon>Hymenoptera</taxon>
        <taxon>Apocrita</taxon>
        <taxon>Aculeata</taxon>
        <taxon>Vespoidea</taxon>
        <taxon>Vespidae</taxon>
        <taxon>Vespinae</taxon>
        <taxon>Vespula</taxon>
    </lineage>
</organism>
<comment type="caution">
    <text evidence="2">The sequence shown here is derived from an EMBL/GenBank/DDBJ whole genome shotgun (WGS) entry which is preliminary data.</text>
</comment>